<gene>
    <name evidence="2" type="ORF">J2Z81_000498</name>
</gene>
<evidence type="ECO:0008006" key="4">
    <source>
        <dbReference type="Google" id="ProtNLM"/>
    </source>
</evidence>
<dbReference type="EMBL" id="JAGIKX010000002">
    <property type="protein sequence ID" value="MBP2256565.1"/>
    <property type="molecule type" value="Genomic_DNA"/>
</dbReference>
<evidence type="ECO:0000313" key="2">
    <source>
        <dbReference type="EMBL" id="MBP2256565.1"/>
    </source>
</evidence>
<comment type="caution">
    <text evidence="2">The sequence shown here is derived from an EMBL/GenBank/DDBJ whole genome shotgun (WGS) entry which is preliminary data.</text>
</comment>
<organism evidence="2 3">
    <name type="scientific">Virgibacillus alimentarius</name>
    <dbReference type="NCBI Taxonomy" id="698769"/>
    <lineage>
        <taxon>Bacteria</taxon>
        <taxon>Bacillati</taxon>
        <taxon>Bacillota</taxon>
        <taxon>Bacilli</taxon>
        <taxon>Bacillales</taxon>
        <taxon>Bacillaceae</taxon>
        <taxon>Virgibacillus</taxon>
    </lineage>
</organism>
<feature type="transmembrane region" description="Helical" evidence="1">
    <location>
        <begin position="20"/>
        <end position="42"/>
    </location>
</feature>
<dbReference type="Pfam" id="PF14141">
    <property type="entry name" value="YqzM"/>
    <property type="match status" value="1"/>
</dbReference>
<keyword evidence="1" id="KW-0472">Membrane</keyword>
<evidence type="ECO:0000313" key="3">
    <source>
        <dbReference type="Proteomes" id="UP001519294"/>
    </source>
</evidence>
<dbReference type="Proteomes" id="UP001519294">
    <property type="component" value="Unassembled WGS sequence"/>
</dbReference>
<protein>
    <recommendedName>
        <fullName evidence="4">YqzM family protein</fullName>
    </recommendedName>
</protein>
<name>A0ABS4S6D7_9BACI</name>
<sequence>MNEFENDVQSKNNDVSDSIIGFVTSFVFFVVLFAIGAIINVVA</sequence>
<dbReference type="InterPro" id="IPR025416">
    <property type="entry name" value="YqzM"/>
</dbReference>
<keyword evidence="1" id="KW-1133">Transmembrane helix</keyword>
<keyword evidence="1" id="KW-0812">Transmembrane</keyword>
<accession>A0ABS4S6D7</accession>
<keyword evidence="3" id="KW-1185">Reference proteome</keyword>
<proteinExistence type="predicted"/>
<evidence type="ECO:0000256" key="1">
    <source>
        <dbReference type="SAM" id="Phobius"/>
    </source>
</evidence>
<dbReference type="RefSeq" id="WP_029266831.1">
    <property type="nucleotide sequence ID" value="NZ_JAGIKX010000002.1"/>
</dbReference>
<reference evidence="2 3" key="1">
    <citation type="submission" date="2021-03" db="EMBL/GenBank/DDBJ databases">
        <title>Genomic Encyclopedia of Type Strains, Phase IV (KMG-IV): sequencing the most valuable type-strain genomes for metagenomic binning, comparative biology and taxonomic classification.</title>
        <authorList>
            <person name="Goeker M."/>
        </authorList>
    </citation>
    <scope>NUCLEOTIDE SEQUENCE [LARGE SCALE GENOMIC DNA]</scope>
    <source>
        <strain evidence="2 3">DSM 25790</strain>
    </source>
</reference>